<dbReference type="OrthoDB" id="2748152at2759"/>
<proteinExistence type="predicted"/>
<dbReference type="PRINTS" id="PR00320">
    <property type="entry name" value="GPROTEINBRPT"/>
</dbReference>
<dbReference type="InterPro" id="IPR036322">
    <property type="entry name" value="WD40_repeat_dom_sf"/>
</dbReference>
<dbReference type="Pfam" id="PF00400">
    <property type="entry name" value="WD40"/>
    <property type="match status" value="8"/>
</dbReference>
<feature type="repeat" description="WD" evidence="3">
    <location>
        <begin position="572"/>
        <end position="613"/>
    </location>
</feature>
<protein>
    <submittedName>
        <fullName evidence="4">WD40-repeat-containing domain protein</fullName>
    </submittedName>
</protein>
<keyword evidence="1 3" id="KW-0853">WD repeat</keyword>
<dbReference type="InterPro" id="IPR020472">
    <property type="entry name" value="WD40_PAC1"/>
</dbReference>
<feature type="repeat" description="WD" evidence="3">
    <location>
        <begin position="445"/>
        <end position="486"/>
    </location>
</feature>
<evidence type="ECO:0000256" key="1">
    <source>
        <dbReference type="ARBA" id="ARBA00022574"/>
    </source>
</evidence>
<feature type="repeat" description="WD" evidence="3">
    <location>
        <begin position="530"/>
        <end position="571"/>
    </location>
</feature>
<dbReference type="SUPFAM" id="SSF50978">
    <property type="entry name" value="WD40 repeat-like"/>
    <property type="match status" value="1"/>
</dbReference>
<dbReference type="InterPro" id="IPR019775">
    <property type="entry name" value="WD40_repeat_CS"/>
</dbReference>
<gene>
    <name evidence="4" type="ORF">BD311DRAFT_389120</name>
</gene>
<feature type="repeat" description="WD" evidence="3">
    <location>
        <begin position="614"/>
        <end position="655"/>
    </location>
</feature>
<organism evidence="4">
    <name type="scientific">Dichomitus squalens</name>
    <dbReference type="NCBI Taxonomy" id="114155"/>
    <lineage>
        <taxon>Eukaryota</taxon>
        <taxon>Fungi</taxon>
        <taxon>Dikarya</taxon>
        <taxon>Basidiomycota</taxon>
        <taxon>Agaricomycotina</taxon>
        <taxon>Agaricomycetes</taxon>
        <taxon>Polyporales</taxon>
        <taxon>Polyporaceae</taxon>
        <taxon>Dichomitus</taxon>
    </lineage>
</organism>
<dbReference type="CDD" id="cd00200">
    <property type="entry name" value="WD40"/>
    <property type="match status" value="1"/>
</dbReference>
<dbReference type="PANTHER" id="PTHR19879">
    <property type="entry name" value="TRANSCRIPTION INITIATION FACTOR TFIID"/>
    <property type="match status" value="1"/>
</dbReference>
<accession>A0A4Q9N378</accession>
<reference evidence="4" key="1">
    <citation type="submission" date="2019-01" db="EMBL/GenBank/DDBJ databases">
        <title>Draft genome sequences of three monokaryotic isolates of the white-rot basidiomycete fungus Dichomitus squalens.</title>
        <authorList>
            <consortium name="DOE Joint Genome Institute"/>
            <person name="Lopez S.C."/>
            <person name="Andreopoulos B."/>
            <person name="Pangilinan J."/>
            <person name="Lipzen A."/>
            <person name="Riley R."/>
            <person name="Ahrendt S."/>
            <person name="Ng V."/>
            <person name="Barry K."/>
            <person name="Daum C."/>
            <person name="Grigoriev I.V."/>
            <person name="Hilden K.S."/>
            <person name="Makela M.R."/>
            <person name="de Vries R.P."/>
        </authorList>
    </citation>
    <scope>NUCLEOTIDE SEQUENCE [LARGE SCALE GENOMIC DNA]</scope>
    <source>
        <strain evidence="4">OM18370.1</strain>
    </source>
</reference>
<dbReference type="Proteomes" id="UP000292957">
    <property type="component" value="Unassembled WGS sequence"/>
</dbReference>
<feature type="repeat" description="WD" evidence="3">
    <location>
        <begin position="488"/>
        <end position="529"/>
    </location>
</feature>
<evidence type="ECO:0000256" key="3">
    <source>
        <dbReference type="PROSITE-ProRule" id="PRU00221"/>
    </source>
</evidence>
<dbReference type="InterPro" id="IPR015943">
    <property type="entry name" value="WD40/YVTN_repeat-like_dom_sf"/>
</dbReference>
<dbReference type="EMBL" id="ML143390">
    <property type="protein sequence ID" value="TBU33662.1"/>
    <property type="molecule type" value="Genomic_DNA"/>
</dbReference>
<dbReference type="PANTHER" id="PTHR19879:SF9">
    <property type="entry name" value="TRANSCRIPTION INITIATION FACTOR TFIID SUBUNIT 5"/>
    <property type="match status" value="1"/>
</dbReference>
<dbReference type="AlphaFoldDB" id="A0A4Q9N378"/>
<keyword evidence="2" id="KW-0677">Repeat</keyword>
<evidence type="ECO:0000256" key="2">
    <source>
        <dbReference type="ARBA" id="ARBA00022737"/>
    </source>
</evidence>
<dbReference type="PROSITE" id="PS50294">
    <property type="entry name" value="WD_REPEATS_REGION"/>
    <property type="match status" value="7"/>
</dbReference>
<sequence>MSPVLPWELIESVVDQACHDFDLLHSFSLTCRQLHSRSLLVMINHIPLNSRDKAFAFYDFLRTDTGLRLREHVRSLTISPVDVPHLPPLHMLPNLSTLSFISRKLERYYHEEGRPTVRLHTSHLWCYHRYGQNIRTLELGHLSLSACIDLCRLILAFPNTTKIICHDIIVKGPAMSGPVMDVLGAKLSRPQLATVNIHSGVDESVTSLLLDCARSTVQTLMLTGLHDILSAFSMPSEWKWLHTLTIGLELGKGADSLGRLTEFLTNFRPPSLEDVSVHFLVTHRHILNQCFDDEQLEETNWIDVCSKLEAALSTFRRQRLSFLVSLEKPAREHLWTRELGQLFPALRDRGRLTVACKSIAAVGHERLVWAVVVSPDSKWIASGSWDNTIIVWDSDGRLCDEWMAHYSKLNSLAFSLDSRFLASAGSDRKVVVWDLNQDARRVATLEGHSDEVLSCAWSPDGTMIASGGVDKTVRLWDTKTFQQAHLFDRGHERKVRFVQFSPDGHWLASGGEDHHCCIWDVASGTLHKIFGGLTRELRAAAFDPGSTRLATASWDDTVRIWDVETGESIFVSRQHTNWVEEVEFSPDGSLLLSASWDKTVKIWDTSTGVMIMSLDGHSNYMSAAFFSPCGRYIASASMDKTVRLWRTSDGSCVATFSEHQSWLRCVAFSPDGKTLSSGAHNGSVFIRRLDQVISDKY</sequence>
<dbReference type="PROSITE" id="PS00678">
    <property type="entry name" value="WD_REPEATS_1"/>
    <property type="match status" value="5"/>
</dbReference>
<dbReference type="InterPro" id="IPR001680">
    <property type="entry name" value="WD40_rpt"/>
</dbReference>
<dbReference type="Gene3D" id="2.130.10.10">
    <property type="entry name" value="YVTN repeat-like/Quinoprotein amine dehydrogenase"/>
    <property type="match status" value="3"/>
</dbReference>
<name>A0A4Q9N378_9APHY</name>
<feature type="repeat" description="WD" evidence="3">
    <location>
        <begin position="402"/>
        <end position="443"/>
    </location>
</feature>
<dbReference type="SMART" id="SM00320">
    <property type="entry name" value="WD40"/>
    <property type="match status" value="8"/>
</dbReference>
<dbReference type="PROSITE" id="PS50082">
    <property type="entry name" value="WD_REPEATS_2"/>
    <property type="match status" value="8"/>
</dbReference>
<evidence type="ECO:0000313" key="4">
    <source>
        <dbReference type="EMBL" id="TBU33662.1"/>
    </source>
</evidence>
<feature type="repeat" description="WD" evidence="3">
    <location>
        <begin position="361"/>
        <end position="393"/>
    </location>
</feature>
<feature type="repeat" description="WD" evidence="3">
    <location>
        <begin position="656"/>
        <end position="686"/>
    </location>
</feature>